<dbReference type="Proteomes" id="UP000250266">
    <property type="component" value="Unassembled WGS sequence"/>
</dbReference>
<reference evidence="2 3" key="1">
    <citation type="journal article" date="2016" name="Nat. Commun.">
        <title>Ectomycorrhizal ecology is imprinted in the genome of the dominant symbiotic fungus Cenococcum geophilum.</title>
        <authorList>
            <consortium name="DOE Joint Genome Institute"/>
            <person name="Peter M."/>
            <person name="Kohler A."/>
            <person name="Ohm R.A."/>
            <person name="Kuo A."/>
            <person name="Krutzmann J."/>
            <person name="Morin E."/>
            <person name="Arend M."/>
            <person name="Barry K.W."/>
            <person name="Binder M."/>
            <person name="Choi C."/>
            <person name="Clum A."/>
            <person name="Copeland A."/>
            <person name="Grisel N."/>
            <person name="Haridas S."/>
            <person name="Kipfer T."/>
            <person name="LaButti K."/>
            <person name="Lindquist E."/>
            <person name="Lipzen A."/>
            <person name="Maire R."/>
            <person name="Meier B."/>
            <person name="Mihaltcheva S."/>
            <person name="Molinier V."/>
            <person name="Murat C."/>
            <person name="Poggeler S."/>
            <person name="Quandt C.A."/>
            <person name="Sperisen C."/>
            <person name="Tritt A."/>
            <person name="Tisserant E."/>
            <person name="Crous P.W."/>
            <person name="Henrissat B."/>
            <person name="Nehls U."/>
            <person name="Egli S."/>
            <person name="Spatafora J.W."/>
            <person name="Grigoriev I.V."/>
            <person name="Martin F.M."/>
        </authorList>
    </citation>
    <scope>NUCLEOTIDE SEQUENCE [LARGE SCALE GENOMIC DNA]</scope>
    <source>
        <strain evidence="2 3">CBS 459.81</strain>
    </source>
</reference>
<keyword evidence="2" id="KW-0808">Transferase</keyword>
<evidence type="ECO:0000259" key="1">
    <source>
        <dbReference type="PROSITE" id="PS51186"/>
    </source>
</evidence>
<dbReference type="PANTHER" id="PTHR42791:SF14">
    <property type="entry name" value="N-ACETYLTRANSFERASE DOMAIN-CONTAINING PROTEIN"/>
    <property type="match status" value="1"/>
</dbReference>
<evidence type="ECO:0000313" key="2">
    <source>
        <dbReference type="EMBL" id="OCK80868.1"/>
    </source>
</evidence>
<dbReference type="InterPro" id="IPR016181">
    <property type="entry name" value="Acyl_CoA_acyltransferase"/>
</dbReference>
<sequence length="215" mass="24466">MPLEVSYVEENELEDFVQIQLAAFDSGMASKLSPKPVTPERVAKSVNDLRNTRDEPEVHLLKVLDTDTGKIISCAKWRFNLKERSKEEVEESLPKVPEPLPDSNVAAEKDFVEYLANSRREWMGGKPFYFMHVLATHPDHHRRGAGAMLLKWGLDQADKAGLPSYLEASDMGRPLYERLGYRPVKETFFDLSKYGAEGMERNTAMLRDPRPVPDS</sequence>
<gene>
    <name evidence="2" type="ORF">K432DRAFT_327462</name>
</gene>
<dbReference type="GO" id="GO:0016747">
    <property type="term" value="F:acyltransferase activity, transferring groups other than amino-acyl groups"/>
    <property type="evidence" value="ECO:0007669"/>
    <property type="project" value="InterPro"/>
</dbReference>
<dbReference type="InterPro" id="IPR000182">
    <property type="entry name" value="GNAT_dom"/>
</dbReference>
<dbReference type="EMBL" id="KV744942">
    <property type="protein sequence ID" value="OCK80868.1"/>
    <property type="molecule type" value="Genomic_DNA"/>
</dbReference>
<dbReference type="PROSITE" id="PS51186">
    <property type="entry name" value="GNAT"/>
    <property type="match status" value="1"/>
</dbReference>
<name>A0A8E2JFR5_9PEZI</name>
<evidence type="ECO:0000313" key="3">
    <source>
        <dbReference type="Proteomes" id="UP000250266"/>
    </source>
</evidence>
<dbReference type="Pfam" id="PF00583">
    <property type="entry name" value="Acetyltransf_1"/>
    <property type="match status" value="1"/>
</dbReference>
<dbReference type="PANTHER" id="PTHR42791">
    <property type="entry name" value="GNAT FAMILY ACETYLTRANSFERASE"/>
    <property type="match status" value="1"/>
</dbReference>
<organism evidence="2 3">
    <name type="scientific">Lepidopterella palustris CBS 459.81</name>
    <dbReference type="NCBI Taxonomy" id="1314670"/>
    <lineage>
        <taxon>Eukaryota</taxon>
        <taxon>Fungi</taxon>
        <taxon>Dikarya</taxon>
        <taxon>Ascomycota</taxon>
        <taxon>Pezizomycotina</taxon>
        <taxon>Dothideomycetes</taxon>
        <taxon>Pleosporomycetidae</taxon>
        <taxon>Mytilinidiales</taxon>
        <taxon>Argynnaceae</taxon>
        <taxon>Lepidopterella</taxon>
    </lineage>
</organism>
<dbReference type="OrthoDB" id="2115692at2759"/>
<dbReference type="CDD" id="cd04301">
    <property type="entry name" value="NAT_SF"/>
    <property type="match status" value="1"/>
</dbReference>
<proteinExistence type="predicted"/>
<feature type="domain" description="N-acetyltransferase" evidence="1">
    <location>
        <begin position="70"/>
        <end position="204"/>
    </location>
</feature>
<keyword evidence="2" id="KW-0012">Acyltransferase</keyword>
<dbReference type="Gene3D" id="3.40.630.30">
    <property type="match status" value="1"/>
</dbReference>
<keyword evidence="3" id="KW-1185">Reference proteome</keyword>
<dbReference type="AlphaFoldDB" id="A0A8E2JFR5"/>
<dbReference type="InterPro" id="IPR052523">
    <property type="entry name" value="Trichothecene_AcTrans"/>
</dbReference>
<dbReference type="SUPFAM" id="SSF55729">
    <property type="entry name" value="Acyl-CoA N-acyltransferases (Nat)"/>
    <property type="match status" value="1"/>
</dbReference>
<accession>A0A8E2JFR5</accession>
<protein>
    <submittedName>
        <fullName evidence="2">Acyl-CoA N-acyltransferase</fullName>
    </submittedName>
</protein>